<evidence type="ECO:0000313" key="8">
    <source>
        <dbReference type="Proteomes" id="UP000011083"/>
    </source>
</evidence>
<dbReference type="RefSeq" id="XP_004335838.1">
    <property type="nucleotide sequence ID" value="XM_004335790.1"/>
</dbReference>
<dbReference type="InterPro" id="IPR045851">
    <property type="entry name" value="AMP-bd_C_sf"/>
</dbReference>
<dbReference type="GeneID" id="14914361"/>
<keyword evidence="4" id="KW-0067">ATP-binding</keyword>
<keyword evidence="8" id="KW-1185">Reference proteome</keyword>
<keyword evidence="2" id="KW-0436">Ligase</keyword>
<dbReference type="FunFam" id="3.30.300.30:FF:000002">
    <property type="entry name" value="Long-chain fatty acid transport protein 1"/>
    <property type="match status" value="1"/>
</dbReference>
<keyword evidence="3" id="KW-0547">Nucleotide-binding</keyword>
<dbReference type="Gene3D" id="3.40.50.12780">
    <property type="entry name" value="N-terminal domain of ligase-like"/>
    <property type="match status" value="1"/>
</dbReference>
<sequence length="683" mass="75896">MASRGGSAAPSSSSVLPEWLRSVTAKQAALAGLGVSAALGYAYLNSMSPDLSKDFGTIMRLARVKRKVDSALKNKQTVADMFNAVLQAHPNKEAIVFVDKQDHLTRNTKVSNTKVSYTYAEVEAESNKVANWALSIGLKEKDVVALMMDNRPEFIFMWLGMTKIGVLTSLINTNLRGHVLRHSMAVCKATHYFVGHEHMDVISRELVSDLGGKWYSCGGPAPEGNLFDLDSLLAVSNNTTAIPRSFRANTSATDKLFYIYTRHAALVSHLKFLTAGLGFVDLMDVGENDRLYTALPLYHSAATLIGVSTTWNGMGTLILRRKFSANSFWEDIATHKATVFQYIGELCRYLLSHPPKPSDSQHQLRLAIGNGLRPDIWAEFQKRFNIPQIGEFYAATEGNVALLNSFNKVGAVGYLSPLIRMVHPGRLVKFDVESEMPVRDPKTGFCLGTAVHTDRLEESTAPLGRCFLGAPHTYPHVRCLSVECEQNEIGEMLGNIKPDDPLRQFLVLRDVFTKGDMWFRTGDLLRIDREGYVYFVDRIGDTFRWKGENVATTEVAEVITTGNVGVQECNVYGVKVPHKDGRAGMACIIPVDRATFDMAALYKLVRTELPLYAAPLFVRVTTAAMDVTGTFKHKKTELVEQGFNPHVITDDELYFRDDLKGAFVPLTKDLYQRITNNTTEAKL</sequence>
<comment type="similarity">
    <text evidence="1">Belongs to the ATP-dependent AMP-binding enzyme family.</text>
</comment>
<dbReference type="PANTHER" id="PTHR43107">
    <property type="entry name" value="LONG-CHAIN FATTY ACID TRANSPORT PROTEIN"/>
    <property type="match status" value="1"/>
</dbReference>
<evidence type="ECO:0000256" key="3">
    <source>
        <dbReference type="ARBA" id="ARBA00022741"/>
    </source>
</evidence>
<dbReference type="KEGG" id="acan:ACA1_076780"/>
<feature type="domain" description="AMP-dependent synthetase/ligase" evidence="5">
    <location>
        <begin position="86"/>
        <end position="418"/>
    </location>
</feature>
<dbReference type="Proteomes" id="UP000011083">
    <property type="component" value="Unassembled WGS sequence"/>
</dbReference>
<evidence type="ECO:0000259" key="6">
    <source>
        <dbReference type="Pfam" id="PF13193"/>
    </source>
</evidence>
<dbReference type="VEuPathDB" id="AmoebaDB:ACA1_076780"/>
<dbReference type="PANTHER" id="PTHR43107:SF15">
    <property type="entry name" value="FATTY ACID TRANSPORT PROTEIN 3, ISOFORM A"/>
    <property type="match status" value="1"/>
</dbReference>
<dbReference type="OrthoDB" id="288590at2759"/>
<dbReference type="AlphaFoldDB" id="L8GL77"/>
<dbReference type="SUPFAM" id="SSF56801">
    <property type="entry name" value="Acetyl-CoA synthetase-like"/>
    <property type="match status" value="1"/>
</dbReference>
<gene>
    <name evidence="7" type="ORF">ACA1_076780</name>
</gene>
<evidence type="ECO:0000256" key="4">
    <source>
        <dbReference type="ARBA" id="ARBA00022840"/>
    </source>
</evidence>
<evidence type="ECO:0000313" key="7">
    <source>
        <dbReference type="EMBL" id="ELR13825.1"/>
    </source>
</evidence>
<dbReference type="GO" id="GO:0005886">
    <property type="term" value="C:plasma membrane"/>
    <property type="evidence" value="ECO:0007669"/>
    <property type="project" value="TreeGrafter"/>
</dbReference>
<dbReference type="GO" id="GO:0005324">
    <property type="term" value="F:long-chain fatty acid transmembrane transporter activity"/>
    <property type="evidence" value="ECO:0007669"/>
    <property type="project" value="TreeGrafter"/>
</dbReference>
<feature type="domain" description="AMP-binding enzyme C-terminal" evidence="6">
    <location>
        <begin position="561"/>
        <end position="632"/>
    </location>
</feature>
<name>L8GL77_ACACF</name>
<dbReference type="STRING" id="1257118.L8GL77"/>
<protein>
    <submittedName>
        <fullName evidence="7">AcylCoA synthetase</fullName>
    </submittedName>
</protein>
<dbReference type="InterPro" id="IPR000873">
    <property type="entry name" value="AMP-dep_synth/lig_dom"/>
</dbReference>
<evidence type="ECO:0000259" key="5">
    <source>
        <dbReference type="Pfam" id="PF00501"/>
    </source>
</evidence>
<dbReference type="GO" id="GO:0004467">
    <property type="term" value="F:long-chain fatty acid-CoA ligase activity"/>
    <property type="evidence" value="ECO:0007669"/>
    <property type="project" value="TreeGrafter"/>
</dbReference>
<reference evidence="7 8" key="1">
    <citation type="journal article" date="2013" name="Genome Biol.">
        <title>Genome of Acanthamoeba castellanii highlights extensive lateral gene transfer and early evolution of tyrosine kinase signaling.</title>
        <authorList>
            <person name="Clarke M."/>
            <person name="Lohan A.J."/>
            <person name="Liu B."/>
            <person name="Lagkouvardos I."/>
            <person name="Roy S."/>
            <person name="Zafar N."/>
            <person name="Bertelli C."/>
            <person name="Schilde C."/>
            <person name="Kianianmomeni A."/>
            <person name="Burglin T.R."/>
            <person name="Frech C."/>
            <person name="Turcotte B."/>
            <person name="Kopec K.O."/>
            <person name="Synnott J.M."/>
            <person name="Choo C."/>
            <person name="Paponov I."/>
            <person name="Finkler A."/>
            <person name="Soon Heng Tan C."/>
            <person name="Hutchins A.P."/>
            <person name="Weinmeier T."/>
            <person name="Rattei T."/>
            <person name="Chu J.S."/>
            <person name="Gimenez G."/>
            <person name="Irimia M."/>
            <person name="Rigden D.J."/>
            <person name="Fitzpatrick D.A."/>
            <person name="Lorenzo-Morales J."/>
            <person name="Bateman A."/>
            <person name="Chiu C.H."/>
            <person name="Tang P."/>
            <person name="Hegemann P."/>
            <person name="Fromm H."/>
            <person name="Raoult D."/>
            <person name="Greub G."/>
            <person name="Miranda-Saavedra D."/>
            <person name="Chen N."/>
            <person name="Nash P."/>
            <person name="Ginger M.L."/>
            <person name="Horn M."/>
            <person name="Schaap P."/>
            <person name="Caler L."/>
            <person name="Loftus B."/>
        </authorList>
    </citation>
    <scope>NUCLEOTIDE SEQUENCE [LARGE SCALE GENOMIC DNA]</scope>
    <source>
        <strain evidence="7 8">Neff</strain>
    </source>
</reference>
<evidence type="ECO:0000256" key="2">
    <source>
        <dbReference type="ARBA" id="ARBA00022598"/>
    </source>
</evidence>
<proteinExistence type="inferred from homology"/>
<organism evidence="7 8">
    <name type="scientific">Acanthamoeba castellanii (strain ATCC 30010 / Neff)</name>
    <dbReference type="NCBI Taxonomy" id="1257118"/>
    <lineage>
        <taxon>Eukaryota</taxon>
        <taxon>Amoebozoa</taxon>
        <taxon>Discosea</taxon>
        <taxon>Longamoebia</taxon>
        <taxon>Centramoebida</taxon>
        <taxon>Acanthamoebidae</taxon>
        <taxon>Acanthamoeba</taxon>
    </lineage>
</organism>
<dbReference type="GO" id="GO:0005524">
    <property type="term" value="F:ATP binding"/>
    <property type="evidence" value="ECO:0007669"/>
    <property type="project" value="UniProtKB-KW"/>
</dbReference>
<dbReference type="Pfam" id="PF00501">
    <property type="entry name" value="AMP-binding"/>
    <property type="match status" value="1"/>
</dbReference>
<dbReference type="Pfam" id="PF13193">
    <property type="entry name" value="AMP-binding_C"/>
    <property type="match status" value="1"/>
</dbReference>
<dbReference type="OMA" id="VWRQFLD"/>
<dbReference type="InterPro" id="IPR042099">
    <property type="entry name" value="ANL_N_sf"/>
</dbReference>
<dbReference type="EMBL" id="KB008074">
    <property type="protein sequence ID" value="ELR13825.1"/>
    <property type="molecule type" value="Genomic_DNA"/>
</dbReference>
<evidence type="ECO:0000256" key="1">
    <source>
        <dbReference type="ARBA" id="ARBA00006432"/>
    </source>
</evidence>
<dbReference type="GO" id="GO:0044539">
    <property type="term" value="P:long-chain fatty acid import into cell"/>
    <property type="evidence" value="ECO:0007669"/>
    <property type="project" value="TreeGrafter"/>
</dbReference>
<dbReference type="Gene3D" id="3.30.300.30">
    <property type="match status" value="1"/>
</dbReference>
<dbReference type="InterPro" id="IPR025110">
    <property type="entry name" value="AMP-bd_C"/>
</dbReference>
<accession>L8GL77</accession>